<evidence type="ECO:0000313" key="1">
    <source>
        <dbReference type="EMBL" id="KAI9913134.1"/>
    </source>
</evidence>
<comment type="caution">
    <text evidence="1">The sequence shown here is derived from an EMBL/GenBank/DDBJ whole genome shotgun (WGS) entry which is preliminary data.</text>
</comment>
<evidence type="ECO:0000313" key="2">
    <source>
        <dbReference type="Proteomes" id="UP001163321"/>
    </source>
</evidence>
<accession>A0ACC0W318</accession>
<sequence>MASPSDHEDGEIVEERDALTQRSYSLQAGASSSTLSCAAVSEISVALPSIPPPNDSVRPIAPKRHLSSLEASDGSSPFDKRMPLAHRPPVRAHRRPGREYEQPDDRVYYADLIVKHPRQEPRSHVLLDFATWMAGAPIRKRLDVEDVQELVLNVLQGGRTKEKGRISPYLLPSLMPGAELPTRVCLVLVANLHPSIVQKFRAKLNFLDACSSVPVTLTKASSRRSRKAETPLPELLYKFARPSVETHDLSTEELFYAHELTFLMKHSAGYTDEVVLLPAGTFTRKSQPFGGTWKLDGDLLHLKWRHRTAKGATESTTDQDEEDDADAYTLDVLVSQDASMHEFRTDAVTDETYARKGAEPCAKRRRCEDKPRSMWLSLARAIAVDVPRSVDGTLLRSEQAPKSKVWQKSEDTSSCDAVKQKDLTREAFEYYLVSYEERKLHGYPMDVEEEQRELLRATDGNSRDSYVTTKPRPRLDGNHPVSNDEEGAATETDETVATAGSTEDTFLYALDCEMCETDIGMELTRVTLVDRHGKVVYDELVKPQSSIINYHTAFSGISKATLEQTTYLVADVQRDLTTRFLFQDTILVGHSLTSDLRALRLIHPTIADTAILFPHERGFPYRTSLKTLTKTYLKRDIQMQVETGHDSAEDALASLELLLLKVRHGPWFGLPPIVSTTSAFDSMVDKLVACDKKMTMVHVETDARETNGKPWERYANGELHAQAQSSIRHAKAVKQKPQAASARATVDIHECVSWHELEANKLPAVWTDKSEEPDLWWIELEPPCASAAECHDFIRHHDRYIAAQETYCAQVDTFLQNLFDHVLRQGTLLLALPQGDLNLVRYLKALRTRAKWRDATSGTDELGLDELHAAVGDALSGALDSCLFLRQKRQGA</sequence>
<dbReference type="EMBL" id="CM047583">
    <property type="protein sequence ID" value="KAI9913134.1"/>
    <property type="molecule type" value="Genomic_DNA"/>
</dbReference>
<gene>
    <name evidence="1" type="ORF">PsorP6_006373</name>
</gene>
<dbReference type="Proteomes" id="UP001163321">
    <property type="component" value="Chromosome 4"/>
</dbReference>
<organism evidence="1 2">
    <name type="scientific">Peronosclerospora sorghi</name>
    <dbReference type="NCBI Taxonomy" id="230839"/>
    <lineage>
        <taxon>Eukaryota</taxon>
        <taxon>Sar</taxon>
        <taxon>Stramenopiles</taxon>
        <taxon>Oomycota</taxon>
        <taxon>Peronosporomycetes</taxon>
        <taxon>Peronosporales</taxon>
        <taxon>Peronosporaceae</taxon>
        <taxon>Peronosclerospora</taxon>
    </lineage>
</organism>
<keyword evidence="2" id="KW-1185">Reference proteome</keyword>
<proteinExistence type="predicted"/>
<protein>
    <submittedName>
        <fullName evidence="1">Uncharacterized protein</fullName>
    </submittedName>
</protein>
<reference evidence="1 2" key="1">
    <citation type="journal article" date="2022" name="bioRxiv">
        <title>The genome of the oomycete Peronosclerospora sorghi, a cosmopolitan pathogen of maize and sorghum, is inflated with dispersed pseudogenes.</title>
        <authorList>
            <person name="Fletcher K."/>
            <person name="Martin F."/>
            <person name="Isakeit T."/>
            <person name="Cavanaugh K."/>
            <person name="Magill C."/>
            <person name="Michelmore R."/>
        </authorList>
    </citation>
    <scope>NUCLEOTIDE SEQUENCE [LARGE SCALE GENOMIC DNA]</scope>
    <source>
        <strain evidence="1">P6</strain>
    </source>
</reference>
<name>A0ACC0W318_9STRA</name>